<feature type="transmembrane region" description="Helical" evidence="6">
    <location>
        <begin position="73"/>
        <end position="95"/>
    </location>
</feature>
<evidence type="ECO:0000256" key="7">
    <source>
        <dbReference type="SAM" id="MobiDB-lite"/>
    </source>
</evidence>
<keyword evidence="3 6" id="KW-0812">Transmembrane</keyword>
<reference evidence="9" key="1">
    <citation type="submission" date="2025-08" db="UniProtKB">
        <authorList>
            <consortium name="Ensembl"/>
        </authorList>
    </citation>
    <scope>IDENTIFICATION</scope>
</reference>
<evidence type="ECO:0000256" key="2">
    <source>
        <dbReference type="ARBA" id="ARBA00010170"/>
    </source>
</evidence>
<keyword evidence="5 6" id="KW-0472">Membrane</keyword>
<comment type="similarity">
    <text evidence="2 6">Belongs to the pecanex family.</text>
</comment>
<feature type="transmembrane region" description="Helical" evidence="6">
    <location>
        <begin position="459"/>
        <end position="482"/>
    </location>
</feature>
<dbReference type="GeneTree" id="ENSGT00940000156899"/>
<keyword evidence="4 6" id="KW-1133">Transmembrane helix</keyword>
<dbReference type="Ensembl" id="ENSPKIT00000022435.1">
    <property type="protein sequence ID" value="ENSPKIP00000041400.1"/>
    <property type="gene ID" value="ENSPKIG00000017970.1"/>
</dbReference>
<evidence type="ECO:0000256" key="1">
    <source>
        <dbReference type="ARBA" id="ARBA00004141"/>
    </source>
</evidence>
<dbReference type="CTD" id="64430"/>
<accession>A0A3B3TFF6</accession>
<evidence type="ECO:0000256" key="4">
    <source>
        <dbReference type="ARBA" id="ARBA00022989"/>
    </source>
</evidence>
<reference evidence="9" key="2">
    <citation type="submission" date="2025-09" db="UniProtKB">
        <authorList>
            <consortium name="Ensembl"/>
        </authorList>
    </citation>
    <scope>IDENTIFICATION</scope>
</reference>
<dbReference type="AlphaFoldDB" id="A0A3B3TFF6"/>
<feature type="transmembrane region" description="Helical" evidence="6">
    <location>
        <begin position="246"/>
        <end position="271"/>
    </location>
</feature>
<feature type="transmembrane region" description="Helical" evidence="6">
    <location>
        <begin position="136"/>
        <end position="159"/>
    </location>
</feature>
<dbReference type="InterPro" id="IPR039797">
    <property type="entry name" value="Pecanex"/>
</dbReference>
<evidence type="ECO:0000256" key="6">
    <source>
        <dbReference type="RuleBase" id="RU367089"/>
    </source>
</evidence>
<evidence type="ECO:0000313" key="9">
    <source>
        <dbReference type="Ensembl" id="ENSPKIP00000041400.1"/>
    </source>
</evidence>
<evidence type="ECO:0000256" key="5">
    <source>
        <dbReference type="ARBA" id="ARBA00023136"/>
    </source>
</evidence>
<feature type="transmembrane region" description="Helical" evidence="6">
    <location>
        <begin position="366"/>
        <end position="387"/>
    </location>
</feature>
<organism evidence="9 10">
    <name type="scientific">Paramormyrops kingsleyae</name>
    <dbReference type="NCBI Taxonomy" id="1676925"/>
    <lineage>
        <taxon>Eukaryota</taxon>
        <taxon>Metazoa</taxon>
        <taxon>Chordata</taxon>
        <taxon>Craniata</taxon>
        <taxon>Vertebrata</taxon>
        <taxon>Euteleostomi</taxon>
        <taxon>Actinopterygii</taxon>
        <taxon>Neopterygii</taxon>
        <taxon>Teleostei</taxon>
        <taxon>Osteoglossocephala</taxon>
        <taxon>Osteoglossomorpha</taxon>
        <taxon>Osteoglossiformes</taxon>
        <taxon>Mormyridae</taxon>
        <taxon>Paramormyrops</taxon>
    </lineage>
</organism>
<dbReference type="InterPro" id="IPR007735">
    <property type="entry name" value="Pecanex_C"/>
</dbReference>
<evidence type="ECO:0000259" key="8">
    <source>
        <dbReference type="Pfam" id="PF05041"/>
    </source>
</evidence>
<dbReference type="OrthoDB" id="5979286at2759"/>
<proteinExistence type="inferred from homology"/>
<feature type="transmembrane region" description="Helical" evidence="6">
    <location>
        <begin position="171"/>
        <end position="196"/>
    </location>
</feature>
<dbReference type="GO" id="GO:0016020">
    <property type="term" value="C:membrane"/>
    <property type="evidence" value="ECO:0007669"/>
    <property type="project" value="UniProtKB-SubCell"/>
</dbReference>
<dbReference type="PANTHER" id="PTHR12372:SF6">
    <property type="entry name" value="PECANEX-LIKE PROTEIN 4"/>
    <property type="match status" value="1"/>
</dbReference>
<comment type="subcellular location">
    <subcellularLocation>
        <location evidence="1 6">Membrane</location>
        <topology evidence="1 6">Multi-pass membrane protein</topology>
    </subcellularLocation>
</comment>
<protein>
    <recommendedName>
        <fullName evidence="6">Pecanex-like protein</fullName>
    </recommendedName>
</protein>
<keyword evidence="10" id="KW-1185">Reference proteome</keyword>
<feature type="transmembrane region" description="Helical" evidence="6">
    <location>
        <begin position="399"/>
        <end position="415"/>
    </location>
</feature>
<dbReference type="Pfam" id="PF05041">
    <property type="entry name" value="Pecanex_C"/>
    <property type="match status" value="1"/>
</dbReference>
<evidence type="ECO:0000313" key="10">
    <source>
        <dbReference type="Proteomes" id="UP000261540"/>
    </source>
</evidence>
<name>A0A3B3TFF6_9TELE</name>
<evidence type="ECO:0000256" key="3">
    <source>
        <dbReference type="ARBA" id="ARBA00022692"/>
    </source>
</evidence>
<feature type="transmembrane region" description="Helical" evidence="6">
    <location>
        <begin position="292"/>
        <end position="309"/>
    </location>
</feature>
<dbReference type="Proteomes" id="UP000261540">
    <property type="component" value="Unplaced"/>
</dbReference>
<feature type="transmembrane region" description="Helical" evidence="6">
    <location>
        <begin position="573"/>
        <end position="598"/>
    </location>
</feature>
<feature type="region of interest" description="Disordered" evidence="7">
    <location>
        <begin position="796"/>
        <end position="842"/>
    </location>
</feature>
<feature type="transmembrane region" description="Helical" evidence="6">
    <location>
        <begin position="315"/>
        <end position="337"/>
    </location>
</feature>
<feature type="compositionally biased region" description="Polar residues" evidence="7">
    <location>
        <begin position="804"/>
        <end position="816"/>
    </location>
</feature>
<feature type="compositionally biased region" description="Polar residues" evidence="7">
    <location>
        <begin position="823"/>
        <end position="832"/>
    </location>
</feature>
<feature type="transmembrane region" description="Helical" evidence="6">
    <location>
        <begin position="217"/>
        <end position="240"/>
    </location>
</feature>
<dbReference type="PANTHER" id="PTHR12372">
    <property type="entry name" value="PECANEX"/>
    <property type="match status" value="1"/>
</dbReference>
<feature type="transmembrane region" description="Helical" evidence="6">
    <location>
        <begin position="39"/>
        <end position="61"/>
    </location>
</feature>
<feature type="domain" description="Pecanex C-terminal" evidence="8">
    <location>
        <begin position="1005"/>
        <end position="1171"/>
    </location>
</feature>
<sequence>MGPDVPLLNDYKQEFFWKRFPQTVLGGPRFKLGYCAPPYVYIHQIILFLTPWLIGGVGTLLHQLQVLEELGAASLSGGLMLGAAVVVQALAVRAAQRTGRVERIHTASILAEEEEVEFASCAGPETVRFLIPGKRLIPNTVLHVVLAGVVCGLGTWYLLLSRLSNLYGSQWAAGLIFILSWVTLCIGEYSLIINTAPETATFQPQDTYEITPLTRPLYILIFIAVDIAQSRVTGPIPALVLSSQVLHVLFLLLPLLWALGLLSPLDALLLWGMEQTLVFGLGGSPMSTNFRLLVMFMVSVCVPVCTFFIPSTLGVVLFTVALGFLLSLDFSQVGPLLRACRMDGQSTDLSARLPSSLGWGLGWREVLLHLVLLLGALTEAGLLHYFLPSPQDWSVGPQAVAGYLSLILFVINWTLQEVQGVYLLGGVFHNPLYPKETTNVKVFKVQSKCLRMAGMIRRVLVNLVAPFAMIAFLAMDGSLLALHTASLSVGFTRAFRAVWQSTEHLLFQVTVVTVVRLLAMGSELPWWDGLGTGVQLILVSLASDRLLQLTSKVRFALTVLVTSWTEKKQRRQWAGALLALNAAFSPLLLCTLVLSALLSAPLLPLFTLPVFLVGFPRPQRCWPGPVGTACSCPDSVYYQQMSGSLAAALRTAFAGGVLGLSSPGSHFLGRFQDRIVWINVLEQGFGYCSVNIKGLELQETSCHTAEARRVDEVFESAFEAPDGLGLPTGLNLHWGNAMTPRAALPVCTYSDARSVLTGIIDSHTNLRQLRDDFLKVLVWVLLQSCVRGGRAFVGGPGYKPEGSLQDSGPQSPTEAPSSECRQDSPSLNSLSDWSDEDDLFGPQPARKTTALVSVGAPLPAGPSLPGSVELNSLYGDVPLSAIQPLRPLGLGLPAMDRGQESEVPGLVGFTPPRVKFGSPHADLLEPPLAWRAAPLAASRPQQLRLAFPEEWFHFVLGRLGPAGQGEAPKPVAEALRELHAQVALNCLVALGAETTTPSPSYVYRVYCGDVPWTEGLDWLTSNKELYHLTMKAFRYSFKLLLDQASLGAIGGPEELLSTLEEYEQDWYIGLASEHGWRDAVLQEKPFLFSLGYDLTMGTYTGRVLTLQEVLVQLGHLNGEGVRGQWANLSWELLYATNDDEERYSIQAHPVLLRNLTVQAADPPLGYPIYSSAPLHLPVF</sequence>